<evidence type="ECO:0000256" key="16">
    <source>
        <dbReference type="SAM" id="MobiDB-lite"/>
    </source>
</evidence>
<dbReference type="EC" id="2.7.8.8" evidence="4"/>
<feature type="transmembrane region" description="Helical" evidence="17">
    <location>
        <begin position="204"/>
        <end position="222"/>
    </location>
</feature>
<evidence type="ECO:0000256" key="4">
    <source>
        <dbReference type="ARBA" id="ARBA00013174"/>
    </source>
</evidence>
<accession>A0A1Y2L7T4</accession>
<evidence type="ECO:0000256" key="8">
    <source>
        <dbReference type="ARBA" id="ARBA00022692"/>
    </source>
</evidence>
<sequence length="286" mass="31537">MAGGIRPINRPRRFKALSLTRLVPNVATLMGMCTGLTSIRFAMQDRWEAAVAAILIAGIIDGLDGRLARMLNASSRFGAELDSLSDFVCFGVAPAMMLYFWSLHELGPIGWALSLLFAVCMSLRLARFNTQMLGEPEMPTWAYRFFTGVPAPAAAALAMWPIVLTLQFGEGIFDSPYIVAPYGVLIAVLMVSRMPTYSFKKVKVPRAWVLPLMLAFGASVAFLVSSPWLTLSVIAAVYFATLPLSFRSYRRMGVENQQAEDQAEEEDDDGEPDDDPDEGLNRVHQN</sequence>
<proteinExistence type="inferred from homology"/>
<dbReference type="GO" id="GO:0016020">
    <property type="term" value="C:membrane"/>
    <property type="evidence" value="ECO:0007669"/>
    <property type="project" value="InterPro"/>
</dbReference>
<dbReference type="EMBL" id="JFKB01000018">
    <property type="protein sequence ID" value="OSQ44614.1"/>
    <property type="molecule type" value="Genomic_DNA"/>
</dbReference>
<evidence type="ECO:0000256" key="2">
    <source>
        <dbReference type="ARBA" id="ARBA00004127"/>
    </source>
</evidence>
<evidence type="ECO:0000256" key="1">
    <source>
        <dbReference type="ARBA" id="ARBA00000287"/>
    </source>
</evidence>
<feature type="domain" description="CDP-alcohol phosphatidyltransferase C-terminal" evidence="18">
    <location>
        <begin position="208"/>
        <end position="243"/>
    </location>
</feature>
<evidence type="ECO:0000256" key="7">
    <source>
        <dbReference type="ARBA" id="ARBA00022679"/>
    </source>
</evidence>
<dbReference type="InterPro" id="IPR048254">
    <property type="entry name" value="CDP_ALCOHOL_P_TRANSF_CS"/>
</dbReference>
<evidence type="ECO:0000259" key="18">
    <source>
        <dbReference type="Pfam" id="PF08009"/>
    </source>
</evidence>
<comment type="similarity">
    <text evidence="3 15">Belongs to the CDP-alcohol phosphatidyltransferase class-I family.</text>
</comment>
<name>A0A1Y2L7T4_9PROT</name>
<feature type="transmembrane region" description="Helical" evidence="17">
    <location>
        <begin position="109"/>
        <end position="129"/>
    </location>
</feature>
<dbReference type="AlphaFoldDB" id="A0A1Y2L7T4"/>
<dbReference type="InterPro" id="IPR012616">
    <property type="entry name" value="CDP-OH_P_trans_C"/>
</dbReference>
<feature type="region of interest" description="Disordered" evidence="16">
    <location>
        <begin position="255"/>
        <end position="286"/>
    </location>
</feature>
<comment type="catalytic activity">
    <reaction evidence="1">
        <text>a CDP-1,2-diacyl-sn-glycerol + L-serine = a 1,2-diacyl-sn-glycero-3-phospho-L-serine + CMP + H(+)</text>
        <dbReference type="Rhea" id="RHEA:16913"/>
        <dbReference type="ChEBI" id="CHEBI:15378"/>
        <dbReference type="ChEBI" id="CHEBI:33384"/>
        <dbReference type="ChEBI" id="CHEBI:57262"/>
        <dbReference type="ChEBI" id="CHEBI:58332"/>
        <dbReference type="ChEBI" id="CHEBI:60377"/>
        <dbReference type="EC" id="2.7.8.8"/>
    </reaction>
</comment>
<dbReference type="GO" id="GO:0008654">
    <property type="term" value="P:phospholipid biosynthetic process"/>
    <property type="evidence" value="ECO:0007669"/>
    <property type="project" value="UniProtKB-KW"/>
</dbReference>
<feature type="transmembrane region" description="Helical" evidence="17">
    <location>
        <begin position="175"/>
        <end position="192"/>
    </location>
</feature>
<keyword evidence="12" id="KW-0594">Phospholipid biosynthesis</keyword>
<comment type="subcellular location">
    <subcellularLocation>
        <location evidence="2">Endomembrane system</location>
        <topology evidence="2">Multi-pass membrane protein</topology>
    </subcellularLocation>
</comment>
<evidence type="ECO:0000256" key="11">
    <source>
        <dbReference type="ARBA" id="ARBA00023136"/>
    </source>
</evidence>
<dbReference type="InterPro" id="IPR043130">
    <property type="entry name" value="CDP-OH_PTrfase_TM_dom"/>
</dbReference>
<dbReference type="PANTHER" id="PTHR14269">
    <property type="entry name" value="CDP-DIACYLGLYCEROL--GLYCEROL-3-PHOSPHATE 3-PHOSPHATIDYLTRANSFERASE-RELATED"/>
    <property type="match status" value="1"/>
</dbReference>
<keyword evidence="13" id="KW-1208">Phospholipid metabolism</keyword>
<dbReference type="RefSeq" id="WP_085620689.1">
    <property type="nucleotide sequence ID" value="NZ_CAXBPE010000008.1"/>
</dbReference>
<dbReference type="NCBIfam" id="TIGR00473">
    <property type="entry name" value="pssA"/>
    <property type="match status" value="1"/>
</dbReference>
<feature type="transmembrane region" description="Helical" evidence="17">
    <location>
        <begin position="141"/>
        <end position="163"/>
    </location>
</feature>
<dbReference type="STRING" id="1293890.TALK_18730"/>
<evidence type="ECO:0000256" key="12">
    <source>
        <dbReference type="ARBA" id="ARBA00023209"/>
    </source>
</evidence>
<dbReference type="OrthoDB" id="9777147at2"/>
<protein>
    <recommendedName>
        <fullName evidence="5">CDP-diacylglycerol--serine O-phosphatidyltransferase</fullName>
        <ecNumber evidence="4">2.7.8.8</ecNumber>
    </recommendedName>
    <alternativeName>
        <fullName evidence="14">Phosphatidylserine synthase</fullName>
    </alternativeName>
</protein>
<gene>
    <name evidence="19" type="ORF">TALK_18730</name>
</gene>
<evidence type="ECO:0000313" key="20">
    <source>
        <dbReference type="Proteomes" id="UP000193396"/>
    </source>
</evidence>
<reference evidence="19 20" key="1">
    <citation type="submission" date="2014-03" db="EMBL/GenBank/DDBJ databases">
        <title>The draft genome sequence of Thalassospira alkalitolerans JCM 18968.</title>
        <authorList>
            <person name="Lai Q."/>
            <person name="Shao Z."/>
        </authorList>
    </citation>
    <scope>NUCLEOTIDE SEQUENCE [LARGE SCALE GENOMIC DNA]</scope>
    <source>
        <strain evidence="19 20">JCM 18968</strain>
    </source>
</reference>
<dbReference type="Pfam" id="PF01066">
    <property type="entry name" value="CDP-OH_P_transf"/>
    <property type="match status" value="1"/>
</dbReference>
<evidence type="ECO:0000256" key="3">
    <source>
        <dbReference type="ARBA" id="ARBA00010441"/>
    </source>
</evidence>
<keyword evidence="6" id="KW-0444">Lipid biosynthesis</keyword>
<feature type="compositionally biased region" description="Acidic residues" evidence="16">
    <location>
        <begin position="261"/>
        <end position="278"/>
    </location>
</feature>
<dbReference type="PANTHER" id="PTHR14269:SF61">
    <property type="entry name" value="CDP-DIACYLGLYCEROL--SERINE O-PHOSPHATIDYLTRANSFERASE"/>
    <property type="match status" value="1"/>
</dbReference>
<organism evidence="19 20">
    <name type="scientific">Thalassospira alkalitolerans</name>
    <dbReference type="NCBI Taxonomy" id="1293890"/>
    <lineage>
        <taxon>Bacteria</taxon>
        <taxon>Pseudomonadati</taxon>
        <taxon>Pseudomonadota</taxon>
        <taxon>Alphaproteobacteria</taxon>
        <taxon>Rhodospirillales</taxon>
        <taxon>Thalassospiraceae</taxon>
        <taxon>Thalassospira</taxon>
    </lineage>
</organism>
<dbReference type="InterPro" id="IPR004533">
    <property type="entry name" value="CDP-diaglyc--ser_O-PTrfase"/>
</dbReference>
<evidence type="ECO:0000256" key="10">
    <source>
        <dbReference type="ARBA" id="ARBA00023098"/>
    </source>
</evidence>
<feature type="transmembrane region" description="Helical" evidence="17">
    <location>
        <begin position="228"/>
        <end position="246"/>
    </location>
</feature>
<evidence type="ECO:0000256" key="13">
    <source>
        <dbReference type="ARBA" id="ARBA00023264"/>
    </source>
</evidence>
<comment type="caution">
    <text evidence="19">The sequence shown here is derived from an EMBL/GenBank/DDBJ whole genome shotgun (WGS) entry which is preliminary data.</text>
</comment>
<keyword evidence="8 17" id="KW-0812">Transmembrane</keyword>
<dbReference type="Proteomes" id="UP000193396">
    <property type="component" value="Unassembled WGS sequence"/>
</dbReference>
<dbReference type="GO" id="GO:0003882">
    <property type="term" value="F:CDP-diacylglycerol-serine O-phosphatidyltransferase activity"/>
    <property type="evidence" value="ECO:0007669"/>
    <property type="project" value="UniProtKB-EC"/>
</dbReference>
<keyword evidence="20" id="KW-1185">Reference proteome</keyword>
<dbReference type="Gene3D" id="1.20.120.1760">
    <property type="match status" value="1"/>
</dbReference>
<evidence type="ECO:0000256" key="6">
    <source>
        <dbReference type="ARBA" id="ARBA00022516"/>
    </source>
</evidence>
<keyword evidence="11 17" id="KW-0472">Membrane</keyword>
<evidence type="ECO:0000256" key="9">
    <source>
        <dbReference type="ARBA" id="ARBA00022989"/>
    </source>
</evidence>
<evidence type="ECO:0000256" key="5">
    <source>
        <dbReference type="ARBA" id="ARBA00017171"/>
    </source>
</evidence>
<evidence type="ECO:0000256" key="15">
    <source>
        <dbReference type="RuleBase" id="RU003750"/>
    </source>
</evidence>
<keyword evidence="9 17" id="KW-1133">Transmembrane helix</keyword>
<keyword evidence="10" id="KW-0443">Lipid metabolism</keyword>
<dbReference type="InterPro" id="IPR050324">
    <property type="entry name" value="CDP-alcohol_PTase-I"/>
</dbReference>
<keyword evidence="7 15" id="KW-0808">Transferase</keyword>
<dbReference type="InterPro" id="IPR000462">
    <property type="entry name" value="CDP-OH_P_trans"/>
</dbReference>
<dbReference type="PROSITE" id="PS00379">
    <property type="entry name" value="CDP_ALCOHOL_P_TRANSF"/>
    <property type="match status" value="1"/>
</dbReference>
<evidence type="ECO:0000313" key="19">
    <source>
        <dbReference type="EMBL" id="OSQ44614.1"/>
    </source>
</evidence>
<evidence type="ECO:0000256" key="17">
    <source>
        <dbReference type="SAM" id="Phobius"/>
    </source>
</evidence>
<dbReference type="Pfam" id="PF08009">
    <property type="entry name" value="CDP-OH_P_tran_2"/>
    <property type="match status" value="1"/>
</dbReference>
<dbReference type="GO" id="GO:0012505">
    <property type="term" value="C:endomembrane system"/>
    <property type="evidence" value="ECO:0007669"/>
    <property type="project" value="UniProtKB-SubCell"/>
</dbReference>
<feature type="transmembrane region" description="Helical" evidence="17">
    <location>
        <begin position="21"/>
        <end position="41"/>
    </location>
</feature>
<evidence type="ECO:0000256" key="14">
    <source>
        <dbReference type="ARBA" id="ARBA00032361"/>
    </source>
</evidence>